<keyword evidence="3" id="KW-0808">Transferase</keyword>
<dbReference type="CDD" id="cd14014">
    <property type="entry name" value="STKc_PknB_like"/>
    <property type="match status" value="1"/>
</dbReference>
<evidence type="ECO:0000256" key="8">
    <source>
        <dbReference type="SAM" id="Phobius"/>
    </source>
</evidence>
<accession>A0A6M4ISW3</accession>
<protein>
    <recommendedName>
        <fullName evidence="1">non-specific serine/threonine protein kinase</fullName>
        <ecNumber evidence="1">2.7.11.1</ecNumber>
    </recommendedName>
</protein>
<dbReference type="SUPFAM" id="SSF56112">
    <property type="entry name" value="Protein kinase-like (PK-like)"/>
    <property type="match status" value="1"/>
</dbReference>
<feature type="domain" description="Protein kinase" evidence="9">
    <location>
        <begin position="20"/>
        <end position="279"/>
    </location>
</feature>
<dbReference type="Proteomes" id="UP000500938">
    <property type="component" value="Chromosome"/>
</dbReference>
<dbReference type="InterPro" id="IPR000719">
    <property type="entry name" value="Prot_kinase_dom"/>
</dbReference>
<dbReference type="InterPro" id="IPR011009">
    <property type="entry name" value="Kinase-like_dom_sf"/>
</dbReference>
<keyword evidence="8" id="KW-0472">Membrane</keyword>
<keyword evidence="8" id="KW-1133">Transmembrane helix</keyword>
<proteinExistence type="predicted"/>
<evidence type="ECO:0000256" key="4">
    <source>
        <dbReference type="ARBA" id="ARBA00022741"/>
    </source>
</evidence>
<dbReference type="InterPro" id="IPR008271">
    <property type="entry name" value="Ser/Thr_kinase_AS"/>
</dbReference>
<dbReference type="PANTHER" id="PTHR43289:SF6">
    <property type="entry name" value="SERINE_THREONINE-PROTEIN KINASE NEKL-3"/>
    <property type="match status" value="1"/>
</dbReference>
<dbReference type="PROSITE" id="PS00107">
    <property type="entry name" value="PROTEIN_KINASE_ATP"/>
    <property type="match status" value="1"/>
</dbReference>
<dbReference type="Pfam" id="PF00069">
    <property type="entry name" value="Pkinase"/>
    <property type="match status" value="1"/>
</dbReference>
<dbReference type="Gene3D" id="3.30.200.20">
    <property type="entry name" value="Phosphorylase Kinase, domain 1"/>
    <property type="match status" value="1"/>
</dbReference>
<sequence length="559" mass="59274">MINPNDGTADALARAVAGQFSIEREIGRGGMGVVYLARDEQLHRAVAIKTLPPHLSYDPQVRARFLREARTAAALSHPNIVPVYTAAERDAVVYFAMGYVEGESLADRLARDGPMKVAAIVPIIRQLAGALGYAHEQGVVHRDVKAENILLDAHGRVMVTDFGIARVTESQPLTATGTVLGTVQYMSPEQVSGEPLDGRSDLYAIGVLMFFAVSGRFPFERPNASAVLVAHVNAPAPRLRDFVPDVPSPLDDLVATLLAKSPDRRLSTARDLLTALAFMSSAVMDGAEPNRTLARAPVVPLAFPSPLSSADAQQVWARAAELQANTGAQIPPARFEPSAESETRGYTPAIVKDAAVDAGIDAKYVDRAFVERAAASQLPVAVQPGDAMTRRPNVFLGAGTKIELSASFDGELHGDSFEEVADEIRLALGEMVTVSAVGRTLTVTTGMPTNRQGGMPRFIQVHIASRNGRTTVRAFEDLTQLAGGLFGGLGGGLGFGGSAIIGGIVASSHGAPALAFAAVAATVLSAVGTARFFFARTAKRRREELERLVQRVVTRARES</sequence>
<keyword evidence="8" id="KW-0812">Transmembrane</keyword>
<keyword evidence="11" id="KW-1185">Reference proteome</keyword>
<feature type="binding site" evidence="7">
    <location>
        <position position="49"/>
    </location>
    <ligand>
        <name>ATP</name>
        <dbReference type="ChEBI" id="CHEBI:30616"/>
    </ligand>
</feature>
<evidence type="ECO:0000256" key="1">
    <source>
        <dbReference type="ARBA" id="ARBA00012513"/>
    </source>
</evidence>
<reference evidence="10 11" key="1">
    <citation type="submission" date="2020-05" db="EMBL/GenBank/DDBJ databases">
        <title>Complete genome sequence of Gemmatimonas greenlandica TET16.</title>
        <authorList>
            <person name="Zeng Y."/>
        </authorList>
    </citation>
    <scope>NUCLEOTIDE SEQUENCE [LARGE SCALE GENOMIC DNA]</scope>
    <source>
        <strain evidence="10 11">TET16</strain>
    </source>
</reference>
<dbReference type="PANTHER" id="PTHR43289">
    <property type="entry name" value="MITOGEN-ACTIVATED PROTEIN KINASE KINASE KINASE 20-RELATED"/>
    <property type="match status" value="1"/>
</dbReference>
<dbReference type="AlphaFoldDB" id="A0A6M4ISW3"/>
<dbReference type="RefSeq" id="WP_171227185.1">
    <property type="nucleotide sequence ID" value="NZ_CP053085.1"/>
</dbReference>
<keyword evidence="6 7" id="KW-0067">ATP-binding</keyword>
<dbReference type="SMART" id="SM00220">
    <property type="entry name" value="S_TKc"/>
    <property type="match status" value="1"/>
</dbReference>
<evidence type="ECO:0000256" key="3">
    <source>
        <dbReference type="ARBA" id="ARBA00022679"/>
    </source>
</evidence>
<dbReference type="KEGG" id="ggr:HKW67_20610"/>
<evidence type="ECO:0000256" key="2">
    <source>
        <dbReference type="ARBA" id="ARBA00022527"/>
    </source>
</evidence>
<evidence type="ECO:0000259" key="9">
    <source>
        <dbReference type="PROSITE" id="PS50011"/>
    </source>
</evidence>
<keyword evidence="4 7" id="KW-0547">Nucleotide-binding</keyword>
<dbReference type="FunFam" id="1.10.510.10:FF:000021">
    <property type="entry name" value="Serine/threonine protein kinase"/>
    <property type="match status" value="1"/>
</dbReference>
<evidence type="ECO:0000313" key="10">
    <source>
        <dbReference type="EMBL" id="QJR37750.1"/>
    </source>
</evidence>
<evidence type="ECO:0000313" key="11">
    <source>
        <dbReference type="Proteomes" id="UP000500938"/>
    </source>
</evidence>
<dbReference type="EC" id="2.7.11.1" evidence="1"/>
<evidence type="ECO:0000256" key="7">
    <source>
        <dbReference type="PROSITE-ProRule" id="PRU10141"/>
    </source>
</evidence>
<dbReference type="PROSITE" id="PS50011">
    <property type="entry name" value="PROTEIN_KINASE_DOM"/>
    <property type="match status" value="1"/>
</dbReference>
<name>A0A6M4ISW3_9BACT</name>
<dbReference type="PROSITE" id="PS00108">
    <property type="entry name" value="PROTEIN_KINASE_ST"/>
    <property type="match status" value="1"/>
</dbReference>
<keyword evidence="5 10" id="KW-0418">Kinase</keyword>
<evidence type="ECO:0000256" key="5">
    <source>
        <dbReference type="ARBA" id="ARBA00022777"/>
    </source>
</evidence>
<organism evidence="10 11">
    <name type="scientific">Gemmatimonas groenlandica</name>
    <dbReference type="NCBI Taxonomy" id="2732249"/>
    <lineage>
        <taxon>Bacteria</taxon>
        <taxon>Pseudomonadati</taxon>
        <taxon>Gemmatimonadota</taxon>
        <taxon>Gemmatimonadia</taxon>
        <taxon>Gemmatimonadales</taxon>
        <taxon>Gemmatimonadaceae</taxon>
        <taxon>Gemmatimonas</taxon>
    </lineage>
</organism>
<keyword evidence="2 10" id="KW-0723">Serine/threonine-protein kinase</keyword>
<gene>
    <name evidence="10" type="ORF">HKW67_20610</name>
</gene>
<dbReference type="Gene3D" id="1.10.510.10">
    <property type="entry name" value="Transferase(Phosphotransferase) domain 1"/>
    <property type="match status" value="1"/>
</dbReference>
<evidence type="ECO:0000256" key="6">
    <source>
        <dbReference type="ARBA" id="ARBA00022840"/>
    </source>
</evidence>
<feature type="transmembrane region" description="Helical" evidence="8">
    <location>
        <begin position="513"/>
        <end position="534"/>
    </location>
</feature>
<dbReference type="GO" id="GO:0005524">
    <property type="term" value="F:ATP binding"/>
    <property type="evidence" value="ECO:0007669"/>
    <property type="project" value="UniProtKB-UniRule"/>
</dbReference>
<dbReference type="EMBL" id="CP053085">
    <property type="protein sequence ID" value="QJR37750.1"/>
    <property type="molecule type" value="Genomic_DNA"/>
</dbReference>
<dbReference type="InterPro" id="IPR017441">
    <property type="entry name" value="Protein_kinase_ATP_BS"/>
</dbReference>
<dbReference type="GO" id="GO:0004674">
    <property type="term" value="F:protein serine/threonine kinase activity"/>
    <property type="evidence" value="ECO:0007669"/>
    <property type="project" value="UniProtKB-KW"/>
</dbReference>